<organism evidence="1 2">
    <name type="scientific">Hermanssonia centrifuga</name>
    <dbReference type="NCBI Taxonomy" id="98765"/>
    <lineage>
        <taxon>Eukaryota</taxon>
        <taxon>Fungi</taxon>
        <taxon>Dikarya</taxon>
        <taxon>Basidiomycota</taxon>
        <taxon>Agaricomycotina</taxon>
        <taxon>Agaricomycetes</taxon>
        <taxon>Polyporales</taxon>
        <taxon>Meruliaceae</taxon>
        <taxon>Hermanssonia</taxon>
    </lineage>
</organism>
<evidence type="ECO:0000313" key="1">
    <source>
        <dbReference type="EMBL" id="PSR80757.1"/>
    </source>
</evidence>
<sequence>MAESNCFRRALFRFWSFCNIMRHGLEQSLESPTWRAGVAFLHCFPSPELHAIERIGGFLKQVLKWVYCAADHETRDQYLRRLHLVPPYNLVMLGPDAILQAYMRMEPIMHFDGSFNRSVASISFQRVWTKRSVDPQTRIDNLNKAILERVLGTSDRCHRCHNIQGIQLWGRGNWFLWSSEVSPSMFCTLLPGRLQDNRLETRSLKKYLMARDDCGRLTFDFNKFFEEIFELAERSRSVNFGHPWENHVWNKDEWYCTSCLMDLMREVLFKWWIRRKIKAKGMHATDKQKYSGTCLTLRDTTTCANRSYPSTTNVFD</sequence>
<accession>A0A2R6NZK2</accession>
<protein>
    <submittedName>
        <fullName evidence="1">Uncharacterized protein</fullName>
    </submittedName>
</protein>
<dbReference type="AlphaFoldDB" id="A0A2R6NZK2"/>
<reference evidence="1 2" key="1">
    <citation type="submission" date="2018-02" db="EMBL/GenBank/DDBJ databases">
        <title>Genome sequence of the basidiomycete white-rot fungus Phlebia centrifuga.</title>
        <authorList>
            <person name="Granchi Z."/>
            <person name="Peng M."/>
            <person name="de Vries R.P."/>
            <person name="Hilden K."/>
            <person name="Makela M.R."/>
            <person name="Grigoriev I."/>
            <person name="Riley R."/>
        </authorList>
    </citation>
    <scope>NUCLEOTIDE SEQUENCE [LARGE SCALE GENOMIC DNA]</scope>
    <source>
        <strain evidence="1 2">FBCC195</strain>
    </source>
</reference>
<evidence type="ECO:0000313" key="2">
    <source>
        <dbReference type="Proteomes" id="UP000186601"/>
    </source>
</evidence>
<dbReference type="STRING" id="98765.A0A2R6NZK2"/>
<proteinExistence type="predicted"/>
<dbReference type="EMBL" id="MLYV02000643">
    <property type="protein sequence ID" value="PSR80757.1"/>
    <property type="molecule type" value="Genomic_DNA"/>
</dbReference>
<name>A0A2R6NZK2_9APHY</name>
<gene>
    <name evidence="1" type="ORF">PHLCEN_2v6673</name>
</gene>
<dbReference type="OrthoDB" id="2745518at2759"/>
<comment type="caution">
    <text evidence="1">The sequence shown here is derived from an EMBL/GenBank/DDBJ whole genome shotgun (WGS) entry which is preliminary data.</text>
</comment>
<dbReference type="Proteomes" id="UP000186601">
    <property type="component" value="Unassembled WGS sequence"/>
</dbReference>
<keyword evidence="2" id="KW-1185">Reference proteome</keyword>